<dbReference type="AlphaFoldDB" id="A0A7W5ZKB8"/>
<dbReference type="Proteomes" id="UP000541352">
    <property type="component" value="Unassembled WGS sequence"/>
</dbReference>
<evidence type="ECO:0008006" key="4">
    <source>
        <dbReference type="Google" id="ProtNLM"/>
    </source>
</evidence>
<sequence>MKLSWGTGIWAFYGLFVLMILAMVGMSIVQKIDLVTDNYYEEEVQFQGKIDKINRAKQLTTPLSWEVTDTGIRIHYPTELKGIRGKINLYCPADNRKDRSVPIQVGTDGTQFIPSQKIHTGRYQLQIDWQANGIGYWNEGTLNI</sequence>
<evidence type="ECO:0000313" key="3">
    <source>
        <dbReference type="Proteomes" id="UP000541352"/>
    </source>
</evidence>
<organism evidence="2 3">
    <name type="scientific">Runella defluvii</name>
    <dbReference type="NCBI Taxonomy" id="370973"/>
    <lineage>
        <taxon>Bacteria</taxon>
        <taxon>Pseudomonadati</taxon>
        <taxon>Bacteroidota</taxon>
        <taxon>Cytophagia</taxon>
        <taxon>Cytophagales</taxon>
        <taxon>Spirosomataceae</taxon>
        <taxon>Runella</taxon>
    </lineage>
</organism>
<dbReference type="RefSeq" id="WP_183973470.1">
    <property type="nucleotide sequence ID" value="NZ_JACIBY010000004.1"/>
</dbReference>
<accession>A0A7W5ZKB8</accession>
<gene>
    <name evidence="2" type="ORF">FHS57_002230</name>
</gene>
<keyword evidence="1" id="KW-0812">Transmembrane</keyword>
<dbReference type="EMBL" id="JACIBY010000004">
    <property type="protein sequence ID" value="MBB3838225.1"/>
    <property type="molecule type" value="Genomic_DNA"/>
</dbReference>
<protein>
    <recommendedName>
        <fullName evidence="4">Nitrogen fixation protein FixH</fullName>
    </recommendedName>
</protein>
<dbReference type="InterPro" id="IPR008620">
    <property type="entry name" value="FixH"/>
</dbReference>
<evidence type="ECO:0000313" key="2">
    <source>
        <dbReference type="EMBL" id="MBB3838225.1"/>
    </source>
</evidence>
<keyword evidence="3" id="KW-1185">Reference proteome</keyword>
<evidence type="ECO:0000256" key="1">
    <source>
        <dbReference type="SAM" id="Phobius"/>
    </source>
</evidence>
<name>A0A7W5ZKB8_9BACT</name>
<keyword evidence="1" id="KW-0472">Membrane</keyword>
<feature type="transmembrane region" description="Helical" evidence="1">
    <location>
        <begin position="12"/>
        <end position="29"/>
    </location>
</feature>
<dbReference type="Pfam" id="PF05751">
    <property type="entry name" value="FixH"/>
    <property type="match status" value="1"/>
</dbReference>
<comment type="caution">
    <text evidence="2">The sequence shown here is derived from an EMBL/GenBank/DDBJ whole genome shotgun (WGS) entry which is preliminary data.</text>
</comment>
<keyword evidence="1" id="KW-1133">Transmembrane helix</keyword>
<reference evidence="2 3" key="1">
    <citation type="submission" date="2020-08" db="EMBL/GenBank/DDBJ databases">
        <title>Genomic Encyclopedia of Type Strains, Phase IV (KMG-IV): sequencing the most valuable type-strain genomes for metagenomic binning, comparative biology and taxonomic classification.</title>
        <authorList>
            <person name="Goeker M."/>
        </authorList>
    </citation>
    <scope>NUCLEOTIDE SEQUENCE [LARGE SCALE GENOMIC DNA]</scope>
    <source>
        <strain evidence="2 3">DSM 17976</strain>
    </source>
</reference>
<proteinExistence type="predicted"/>